<protein>
    <submittedName>
        <fullName evidence="1">YhfG family protein</fullName>
    </submittedName>
</protein>
<keyword evidence="2" id="KW-1185">Reference proteome</keyword>
<proteinExistence type="predicted"/>
<dbReference type="EMBL" id="JBIXLL010000011">
    <property type="protein sequence ID" value="MFJ5430929.1"/>
    <property type="molecule type" value="Genomic_DNA"/>
</dbReference>
<sequence>MDINISREKNGKRQSLSISSWGVFGDGKRLIEKLKNTDLLIFKQHRKITTKALLNKTRSSRMVTLEEKRDYYNQVKLKNYRDSMRLEGFNVEDTPLPSDKQEREALRKNLIAMCKAGGCV</sequence>
<organism evidence="1 2">
    <name type="scientific">Pectobacterium actinidiae</name>
    <dbReference type="NCBI Taxonomy" id="1507808"/>
    <lineage>
        <taxon>Bacteria</taxon>
        <taxon>Pseudomonadati</taxon>
        <taxon>Pseudomonadota</taxon>
        <taxon>Gammaproteobacteria</taxon>
        <taxon>Enterobacterales</taxon>
        <taxon>Pectobacteriaceae</taxon>
        <taxon>Pectobacterium</taxon>
    </lineage>
</organism>
<reference evidence="1 2" key="1">
    <citation type="submission" date="2024-10" db="EMBL/GenBank/DDBJ databases">
        <authorList>
            <person name="Lu C.-H."/>
        </authorList>
    </citation>
    <scope>NUCLEOTIDE SEQUENCE [LARGE SCALE GENOMIC DNA]</scope>
    <source>
        <strain evidence="1 2">22ZTDG03-2</strain>
    </source>
</reference>
<gene>
    <name evidence="1" type="ORF">ACIPUP_17435</name>
</gene>
<accession>A0ABW8GDZ4</accession>
<comment type="caution">
    <text evidence="1">The sequence shown here is derived from an EMBL/GenBank/DDBJ whole genome shotgun (WGS) entry which is preliminary data.</text>
</comment>
<evidence type="ECO:0000313" key="2">
    <source>
        <dbReference type="Proteomes" id="UP001617689"/>
    </source>
</evidence>
<dbReference type="Pfam" id="PF10832">
    <property type="entry name" value="YhfG"/>
    <property type="match status" value="1"/>
</dbReference>
<dbReference type="InterPro" id="IPR022541">
    <property type="entry name" value="YhfG"/>
</dbReference>
<dbReference type="RefSeq" id="WP_400397519.1">
    <property type="nucleotide sequence ID" value="NZ_JBIXLK010000022.1"/>
</dbReference>
<dbReference type="Proteomes" id="UP001617689">
    <property type="component" value="Unassembled WGS sequence"/>
</dbReference>
<name>A0ABW8GDZ4_9GAMM</name>
<evidence type="ECO:0000313" key="1">
    <source>
        <dbReference type="EMBL" id="MFJ5430929.1"/>
    </source>
</evidence>